<evidence type="ECO:0000256" key="1">
    <source>
        <dbReference type="ARBA" id="ARBA00023015"/>
    </source>
</evidence>
<dbReference type="InterPro" id="IPR000524">
    <property type="entry name" value="Tscrpt_reg_HTH_GntR"/>
</dbReference>
<dbReference type="PRINTS" id="PR00035">
    <property type="entry name" value="HTHGNTR"/>
</dbReference>
<dbReference type="InterPro" id="IPR028978">
    <property type="entry name" value="Chorismate_lyase_/UTRA_dom_sf"/>
</dbReference>
<dbReference type="Pfam" id="PF07702">
    <property type="entry name" value="UTRA"/>
    <property type="match status" value="1"/>
</dbReference>
<dbReference type="SUPFAM" id="SSF64288">
    <property type="entry name" value="Chorismate lyase-like"/>
    <property type="match status" value="1"/>
</dbReference>
<keyword evidence="3" id="KW-0804">Transcription</keyword>
<dbReference type="InterPro" id="IPR036390">
    <property type="entry name" value="WH_DNA-bd_sf"/>
</dbReference>
<dbReference type="InterPro" id="IPR011663">
    <property type="entry name" value="UTRA"/>
</dbReference>
<dbReference type="Gene3D" id="3.40.1410.10">
    <property type="entry name" value="Chorismate lyase-like"/>
    <property type="match status" value="1"/>
</dbReference>
<dbReference type="Pfam" id="PF00392">
    <property type="entry name" value="GntR"/>
    <property type="match status" value="1"/>
</dbReference>
<dbReference type="Proteomes" id="UP000642673">
    <property type="component" value="Unassembled WGS sequence"/>
</dbReference>
<dbReference type="SMART" id="SM00345">
    <property type="entry name" value="HTH_GNTR"/>
    <property type="match status" value="1"/>
</dbReference>
<evidence type="ECO:0000256" key="2">
    <source>
        <dbReference type="ARBA" id="ARBA00023125"/>
    </source>
</evidence>
<name>A0ABQ3EK43_9ACTN</name>
<feature type="domain" description="HTH gntR-type" evidence="4">
    <location>
        <begin position="15"/>
        <end position="83"/>
    </location>
</feature>
<dbReference type="SUPFAM" id="SSF46785">
    <property type="entry name" value="Winged helix' DNA-binding domain"/>
    <property type="match status" value="1"/>
</dbReference>
<evidence type="ECO:0000259" key="4">
    <source>
        <dbReference type="PROSITE" id="PS50949"/>
    </source>
</evidence>
<dbReference type="PANTHER" id="PTHR44846">
    <property type="entry name" value="MANNOSYL-D-GLYCERATE TRANSPORT/METABOLISM SYSTEM REPRESSOR MNGR-RELATED"/>
    <property type="match status" value="1"/>
</dbReference>
<comment type="caution">
    <text evidence="5">The sequence shown here is derived from an EMBL/GenBank/DDBJ whole genome shotgun (WGS) entry which is preliminary data.</text>
</comment>
<evidence type="ECO:0000313" key="6">
    <source>
        <dbReference type="Proteomes" id="UP000642673"/>
    </source>
</evidence>
<keyword evidence="6" id="KW-1185">Reference proteome</keyword>
<dbReference type="SMART" id="SM00866">
    <property type="entry name" value="UTRA"/>
    <property type="match status" value="1"/>
</dbReference>
<proteinExistence type="predicted"/>
<dbReference type="EMBL" id="BMVP01000001">
    <property type="protein sequence ID" value="GHB40680.1"/>
    <property type="molecule type" value="Genomic_DNA"/>
</dbReference>
<dbReference type="CDD" id="cd07377">
    <property type="entry name" value="WHTH_GntR"/>
    <property type="match status" value="1"/>
</dbReference>
<protein>
    <submittedName>
        <fullName evidence="5">GntR family transcriptional regulator</fullName>
    </submittedName>
</protein>
<dbReference type="Gene3D" id="1.10.10.10">
    <property type="entry name" value="Winged helix-like DNA-binding domain superfamily/Winged helix DNA-binding domain"/>
    <property type="match status" value="1"/>
</dbReference>
<keyword evidence="1" id="KW-0805">Transcription regulation</keyword>
<sequence length="259" mass="27898">MIREDRMPRDGAVRQPKYQHIAAALKAAIESGEYGPGDRLPGENDLMVTYGVARMTARQALGVLRSEGLIEARKGAGVFVREFRLIRRRGIQRLGTDVWGGGRSIWAADTEDREPEVELLGVTEEAAPEAVAGVLGLTEGTAACVRRRRFLLDGKAVMLATSYLDADLVAGTPVTEPDTGPGGIYARLAELGVGPTRFREEVRSRMPSPDEAARLGLGAGTPVVLVCRTAFAADGRVVEVNEMVLDASAYVLEYEFDAP</sequence>
<evidence type="ECO:0000256" key="3">
    <source>
        <dbReference type="ARBA" id="ARBA00023163"/>
    </source>
</evidence>
<dbReference type="PROSITE" id="PS50949">
    <property type="entry name" value="HTH_GNTR"/>
    <property type="match status" value="1"/>
</dbReference>
<evidence type="ECO:0000313" key="5">
    <source>
        <dbReference type="EMBL" id="GHB40680.1"/>
    </source>
</evidence>
<keyword evidence="2" id="KW-0238">DNA-binding</keyword>
<accession>A0ABQ3EK43</accession>
<organism evidence="5 6">
    <name type="scientific">Streptomyces cirratus</name>
    <dbReference type="NCBI Taxonomy" id="68187"/>
    <lineage>
        <taxon>Bacteria</taxon>
        <taxon>Bacillati</taxon>
        <taxon>Actinomycetota</taxon>
        <taxon>Actinomycetes</taxon>
        <taxon>Kitasatosporales</taxon>
        <taxon>Streptomycetaceae</taxon>
        <taxon>Streptomyces</taxon>
    </lineage>
</organism>
<dbReference type="PANTHER" id="PTHR44846:SF17">
    <property type="entry name" value="GNTR-FAMILY TRANSCRIPTIONAL REGULATOR"/>
    <property type="match status" value="1"/>
</dbReference>
<dbReference type="InterPro" id="IPR050679">
    <property type="entry name" value="Bact_HTH_transcr_reg"/>
</dbReference>
<reference evidence="6" key="1">
    <citation type="journal article" date="2019" name="Int. J. Syst. Evol. Microbiol.">
        <title>The Global Catalogue of Microorganisms (GCM) 10K type strain sequencing project: providing services to taxonomists for standard genome sequencing and annotation.</title>
        <authorList>
            <consortium name="The Broad Institute Genomics Platform"/>
            <consortium name="The Broad Institute Genome Sequencing Center for Infectious Disease"/>
            <person name="Wu L."/>
            <person name="Ma J."/>
        </authorList>
    </citation>
    <scope>NUCLEOTIDE SEQUENCE [LARGE SCALE GENOMIC DNA]</scope>
    <source>
        <strain evidence="6">JCM 4738</strain>
    </source>
</reference>
<dbReference type="InterPro" id="IPR036388">
    <property type="entry name" value="WH-like_DNA-bd_sf"/>
</dbReference>
<gene>
    <name evidence="5" type="ORF">GCM10010347_07940</name>
</gene>